<accession>A0A517XY21</accession>
<dbReference type="Pfam" id="PF07394">
    <property type="entry name" value="DUF1501"/>
    <property type="match status" value="1"/>
</dbReference>
<dbReference type="InterPro" id="IPR006311">
    <property type="entry name" value="TAT_signal"/>
</dbReference>
<gene>
    <name evidence="1" type="ORF">ETAA1_43750</name>
</gene>
<name>A0A517XY21_9BACT</name>
<evidence type="ECO:0008006" key="3">
    <source>
        <dbReference type="Google" id="ProtNLM"/>
    </source>
</evidence>
<evidence type="ECO:0000313" key="1">
    <source>
        <dbReference type="EMBL" id="QDU22395.1"/>
    </source>
</evidence>
<dbReference type="InterPro" id="IPR010869">
    <property type="entry name" value="DUF1501"/>
</dbReference>
<evidence type="ECO:0000313" key="2">
    <source>
        <dbReference type="Proteomes" id="UP000319576"/>
    </source>
</evidence>
<sequence>MLTIGDTTRHGRRDFLRVGGLAGGVLSLPGLVRGGAPLSAANRPVTDKSVIFLFLHGGPSQIETFDPKMTAPEEIRSATGEVQTAIPGVTFGASFPELARRADRFTVVRSFATGDGNHDIKPVVGKDSFGANLGSAYAAVAGGVNPETSLPSNVLLFPRAVDPEAGPGQANFGRFASNGPFGAGAVPFQPEGDTGLRADMRINLPLSRVNDRRSLLTAFDAARVAGDEAGGLDSTRERAFTVLTSGIGDAFDLSKEDARTVARYDTATRVNVAAIDKKWNNHKHYADNARTLGKLLLLARRLCERGAGFVTVTTNFVWDMHADVNNATMKEGMSYMAPPLDHAVSAFLDDVRARGLEDKILLVACGEMGRTPKINRNGGRDHWGGLAPLLLAGGGLRMGQVIGQSARDAGTPATTPIRIPHLLGTVMHTLFDVGRLRVARGVGREVLQLADHEPIPGLHG</sequence>
<dbReference type="PANTHER" id="PTHR43737:SF1">
    <property type="entry name" value="DUF1501 DOMAIN-CONTAINING PROTEIN"/>
    <property type="match status" value="1"/>
</dbReference>
<dbReference type="KEGG" id="uli:ETAA1_43750"/>
<dbReference type="PANTHER" id="PTHR43737">
    <property type="entry name" value="BLL7424 PROTEIN"/>
    <property type="match status" value="1"/>
</dbReference>
<reference evidence="1 2" key="1">
    <citation type="submission" date="2019-02" db="EMBL/GenBank/DDBJ databases">
        <title>Deep-cultivation of Planctomycetes and their phenomic and genomic characterization uncovers novel biology.</title>
        <authorList>
            <person name="Wiegand S."/>
            <person name="Jogler M."/>
            <person name="Boedeker C."/>
            <person name="Pinto D."/>
            <person name="Vollmers J."/>
            <person name="Rivas-Marin E."/>
            <person name="Kohn T."/>
            <person name="Peeters S.H."/>
            <person name="Heuer A."/>
            <person name="Rast P."/>
            <person name="Oberbeckmann S."/>
            <person name="Bunk B."/>
            <person name="Jeske O."/>
            <person name="Meyerdierks A."/>
            <person name="Storesund J.E."/>
            <person name="Kallscheuer N."/>
            <person name="Luecker S."/>
            <person name="Lage O.M."/>
            <person name="Pohl T."/>
            <person name="Merkel B.J."/>
            <person name="Hornburger P."/>
            <person name="Mueller R.-W."/>
            <person name="Bruemmer F."/>
            <person name="Labrenz M."/>
            <person name="Spormann A.M."/>
            <person name="Op den Camp H."/>
            <person name="Overmann J."/>
            <person name="Amann R."/>
            <person name="Jetten M.S.M."/>
            <person name="Mascher T."/>
            <person name="Medema M.H."/>
            <person name="Devos D.P."/>
            <person name="Kaster A.-K."/>
            <person name="Ovreas L."/>
            <person name="Rohde M."/>
            <person name="Galperin M.Y."/>
            <person name="Jogler C."/>
        </authorList>
    </citation>
    <scope>NUCLEOTIDE SEQUENCE [LARGE SCALE GENOMIC DNA]</scope>
    <source>
        <strain evidence="1 2">ETA_A1</strain>
    </source>
</reference>
<dbReference type="EMBL" id="CP036273">
    <property type="protein sequence ID" value="QDU22395.1"/>
    <property type="molecule type" value="Genomic_DNA"/>
</dbReference>
<dbReference type="OrthoDB" id="127333at2"/>
<dbReference type="AlphaFoldDB" id="A0A517XY21"/>
<proteinExistence type="predicted"/>
<protein>
    <recommendedName>
        <fullName evidence="3">DUF1501 domain-containing protein</fullName>
    </recommendedName>
</protein>
<dbReference type="PROSITE" id="PS51318">
    <property type="entry name" value="TAT"/>
    <property type="match status" value="1"/>
</dbReference>
<dbReference type="Proteomes" id="UP000319576">
    <property type="component" value="Chromosome"/>
</dbReference>
<dbReference type="RefSeq" id="WP_145242090.1">
    <property type="nucleotide sequence ID" value="NZ_CP036273.1"/>
</dbReference>
<keyword evidence="2" id="KW-1185">Reference proteome</keyword>
<organism evidence="1 2">
    <name type="scientific">Urbifossiella limnaea</name>
    <dbReference type="NCBI Taxonomy" id="2528023"/>
    <lineage>
        <taxon>Bacteria</taxon>
        <taxon>Pseudomonadati</taxon>
        <taxon>Planctomycetota</taxon>
        <taxon>Planctomycetia</taxon>
        <taxon>Gemmatales</taxon>
        <taxon>Gemmataceae</taxon>
        <taxon>Urbifossiella</taxon>
    </lineage>
</organism>